<evidence type="ECO:0008006" key="3">
    <source>
        <dbReference type="Google" id="ProtNLM"/>
    </source>
</evidence>
<dbReference type="EMBL" id="UYYB01103413">
    <property type="protein sequence ID" value="VDM78941.1"/>
    <property type="molecule type" value="Genomic_DNA"/>
</dbReference>
<dbReference type="Proteomes" id="UP000270094">
    <property type="component" value="Unassembled WGS sequence"/>
</dbReference>
<dbReference type="SUPFAM" id="SSF56112">
    <property type="entry name" value="Protein kinase-like (PK-like)"/>
    <property type="match status" value="1"/>
</dbReference>
<evidence type="ECO:0000313" key="2">
    <source>
        <dbReference type="Proteomes" id="UP000270094"/>
    </source>
</evidence>
<reference evidence="1 2" key="1">
    <citation type="submission" date="2018-11" db="EMBL/GenBank/DDBJ databases">
        <authorList>
            <consortium name="Pathogen Informatics"/>
        </authorList>
    </citation>
    <scope>NUCLEOTIDE SEQUENCE [LARGE SCALE GENOMIC DNA]</scope>
</reference>
<dbReference type="InterPro" id="IPR052961">
    <property type="entry name" value="Oxido-Kinase-like_Enzymes"/>
</dbReference>
<organism evidence="1 2">
    <name type="scientific">Strongylus vulgaris</name>
    <name type="common">Blood worm</name>
    <dbReference type="NCBI Taxonomy" id="40348"/>
    <lineage>
        <taxon>Eukaryota</taxon>
        <taxon>Metazoa</taxon>
        <taxon>Ecdysozoa</taxon>
        <taxon>Nematoda</taxon>
        <taxon>Chromadorea</taxon>
        <taxon>Rhabditida</taxon>
        <taxon>Rhabditina</taxon>
        <taxon>Rhabditomorpha</taxon>
        <taxon>Strongyloidea</taxon>
        <taxon>Strongylidae</taxon>
        <taxon>Strongylus</taxon>
    </lineage>
</organism>
<gene>
    <name evidence="1" type="ORF">SVUK_LOCUS13939</name>
</gene>
<name>A0A3P7J1A7_STRVU</name>
<sequence length="258" mass="29887">MAIPDSLTEEELVRVTALLRTCFLDIDDFDANVSYDFVVQADNKSFWSKIVRVHLDWKNEELGQNHPKSIFMKYEVSWYQCYGDDTIPHFPMPKFYGAEEFSGPGTGILALEDLSDRVKTMAFFPGLSLTQLERVMDALAGFHYHFISKKDQTWVSQFDRTSEVDQEFQDFQFHSCQMFEKIRPDLFKTKITALKESFRVEAAISAHYSFEELGVPPVPVHYDLNPTNLLWDKEMKKVSLGLLLGFDLESNSANCNFW</sequence>
<accession>A0A3P7J1A7</accession>
<evidence type="ECO:0000313" key="1">
    <source>
        <dbReference type="EMBL" id="VDM78941.1"/>
    </source>
</evidence>
<dbReference type="OrthoDB" id="5914377at2759"/>
<dbReference type="PANTHER" id="PTHR23020">
    <property type="entry name" value="UNCHARACTERIZED NUCLEAR HORMONE RECEPTOR-RELATED"/>
    <property type="match status" value="1"/>
</dbReference>
<protein>
    <recommendedName>
        <fullName evidence="3">Aminoglycoside phosphotransferase domain-containing protein</fullName>
    </recommendedName>
</protein>
<dbReference type="Pfam" id="PF07914">
    <property type="entry name" value="DUF1679"/>
    <property type="match status" value="1"/>
</dbReference>
<dbReference type="AlphaFoldDB" id="A0A3P7J1A7"/>
<dbReference type="PANTHER" id="PTHR23020:SF41">
    <property type="entry name" value="AMINOGLYCOSIDE PHOSPHOTRANSFERASE DOMAIN-CONTAINING PROTEIN"/>
    <property type="match status" value="1"/>
</dbReference>
<dbReference type="InterPro" id="IPR011009">
    <property type="entry name" value="Kinase-like_dom_sf"/>
</dbReference>
<dbReference type="InterPro" id="IPR012877">
    <property type="entry name" value="Dhs-27"/>
</dbReference>
<proteinExistence type="predicted"/>
<keyword evidence="2" id="KW-1185">Reference proteome</keyword>